<evidence type="ECO:0000313" key="3">
    <source>
        <dbReference type="Proteomes" id="UP000238479"/>
    </source>
</evidence>
<keyword evidence="2" id="KW-0934">Plastid</keyword>
<evidence type="ECO:0000313" key="2">
    <source>
        <dbReference type="EMBL" id="PRQ15685.1"/>
    </source>
</evidence>
<reference evidence="2 3" key="1">
    <citation type="journal article" date="2018" name="Nat. Genet.">
        <title>The Rosa genome provides new insights in the design of modern roses.</title>
        <authorList>
            <person name="Bendahmane M."/>
        </authorList>
    </citation>
    <scope>NUCLEOTIDE SEQUENCE [LARGE SCALE GENOMIC DNA]</scope>
    <source>
        <strain evidence="3">cv. Old Blush</strain>
    </source>
</reference>
<keyword evidence="1" id="KW-0472">Membrane</keyword>
<keyword evidence="3" id="KW-1185">Reference proteome</keyword>
<organism evidence="2 3">
    <name type="scientific">Rosa chinensis</name>
    <name type="common">China rose</name>
    <dbReference type="NCBI Taxonomy" id="74649"/>
    <lineage>
        <taxon>Eukaryota</taxon>
        <taxon>Viridiplantae</taxon>
        <taxon>Streptophyta</taxon>
        <taxon>Embryophyta</taxon>
        <taxon>Tracheophyta</taxon>
        <taxon>Spermatophyta</taxon>
        <taxon>Magnoliopsida</taxon>
        <taxon>eudicotyledons</taxon>
        <taxon>Gunneridae</taxon>
        <taxon>Pentapetalae</taxon>
        <taxon>rosids</taxon>
        <taxon>fabids</taxon>
        <taxon>Rosales</taxon>
        <taxon>Rosaceae</taxon>
        <taxon>Rosoideae</taxon>
        <taxon>Rosoideae incertae sedis</taxon>
        <taxon>Rosa</taxon>
    </lineage>
</organism>
<keyword evidence="2" id="KW-0150">Chloroplast</keyword>
<name>A0A2P6P178_ROSCH</name>
<dbReference type="Proteomes" id="UP000238479">
    <property type="component" value="Chloroplast Pltd"/>
</dbReference>
<feature type="transmembrane region" description="Helical" evidence="1">
    <location>
        <begin position="34"/>
        <end position="52"/>
    </location>
</feature>
<comment type="caution">
    <text evidence="2">The sequence shown here is derived from an EMBL/GenBank/DDBJ whole genome shotgun (WGS) entry which is preliminary data.</text>
</comment>
<sequence length="61" mass="7067">MPKNQVGSFVSILIVIGLLNLLFTYFLCCYLCVMRLYCCFFLLIGILLLRPYESIKTSDSY</sequence>
<evidence type="ECO:0000256" key="1">
    <source>
        <dbReference type="SAM" id="Phobius"/>
    </source>
</evidence>
<dbReference type="EMBL" id="PDCK01000046">
    <property type="protein sequence ID" value="PRQ15685.1"/>
    <property type="molecule type" value="Genomic_DNA"/>
</dbReference>
<proteinExistence type="predicted"/>
<gene>
    <name evidence="2" type="ORF">RchiOBHm_CPg0501951</name>
</gene>
<feature type="transmembrane region" description="Helical" evidence="1">
    <location>
        <begin position="6"/>
        <end position="27"/>
    </location>
</feature>
<keyword evidence="1" id="KW-0812">Transmembrane</keyword>
<accession>A0A2P6P178</accession>
<keyword evidence="1" id="KW-1133">Transmembrane helix</keyword>
<dbReference type="AlphaFoldDB" id="A0A2P6P178"/>
<dbReference type="Gramene" id="PRQ15685">
    <property type="protein sequence ID" value="PRQ15685"/>
    <property type="gene ID" value="RchiOBHm_CPg0501951"/>
</dbReference>
<protein>
    <submittedName>
        <fullName evidence="2">Uncharacterized protein</fullName>
    </submittedName>
</protein>
<geneLocation type="chloroplast" evidence="2"/>